<accession>A0A8J8PBV2</accession>
<dbReference type="InterPro" id="IPR002372">
    <property type="entry name" value="PQQ_rpt_dom"/>
</dbReference>
<name>A0A8J8PBV2_9EURY</name>
<feature type="compositionally biased region" description="Polar residues" evidence="1">
    <location>
        <begin position="433"/>
        <end position="444"/>
    </location>
</feature>
<organism evidence="3 4">
    <name type="scientific">Halonotius terrestris</name>
    <dbReference type="NCBI Taxonomy" id="2487750"/>
    <lineage>
        <taxon>Archaea</taxon>
        <taxon>Methanobacteriati</taxon>
        <taxon>Methanobacteriota</taxon>
        <taxon>Stenosarchaea group</taxon>
        <taxon>Halobacteria</taxon>
        <taxon>Halobacteriales</taxon>
        <taxon>Haloferacaceae</taxon>
        <taxon>Halonotius</taxon>
    </lineage>
</organism>
<comment type="caution">
    <text evidence="3">The sequence shown here is derived from an EMBL/GenBank/DDBJ whole genome shotgun (WGS) entry which is preliminary data.</text>
</comment>
<dbReference type="Gene3D" id="2.130.10.10">
    <property type="entry name" value="YVTN repeat-like/Quinoprotein amine dehydrogenase"/>
    <property type="match status" value="1"/>
</dbReference>
<dbReference type="AlphaFoldDB" id="A0A8J8PBV2"/>
<dbReference type="SMART" id="SM00564">
    <property type="entry name" value="PQQ"/>
    <property type="match status" value="7"/>
</dbReference>
<dbReference type="InterPro" id="IPR015943">
    <property type="entry name" value="WD40/YVTN_repeat-like_dom_sf"/>
</dbReference>
<evidence type="ECO:0000259" key="2">
    <source>
        <dbReference type="Pfam" id="PF13360"/>
    </source>
</evidence>
<evidence type="ECO:0000313" key="4">
    <source>
        <dbReference type="Proteomes" id="UP000705823"/>
    </source>
</evidence>
<dbReference type="InterPro" id="IPR011047">
    <property type="entry name" value="Quinoprotein_ADH-like_sf"/>
</dbReference>
<evidence type="ECO:0000313" key="3">
    <source>
        <dbReference type="EMBL" id="TQQ80968.1"/>
    </source>
</evidence>
<feature type="region of interest" description="Disordered" evidence="1">
    <location>
        <begin position="393"/>
        <end position="444"/>
    </location>
</feature>
<feature type="compositionally biased region" description="Acidic residues" evidence="1">
    <location>
        <begin position="400"/>
        <end position="432"/>
    </location>
</feature>
<dbReference type="InterPro" id="IPR006311">
    <property type="entry name" value="TAT_signal"/>
</dbReference>
<dbReference type="PANTHER" id="PTHR34512">
    <property type="entry name" value="CELL SURFACE PROTEIN"/>
    <property type="match status" value="1"/>
</dbReference>
<proteinExistence type="predicted"/>
<dbReference type="SUPFAM" id="SSF50998">
    <property type="entry name" value="Quinoprotein alcohol dehydrogenase-like"/>
    <property type="match status" value="2"/>
</dbReference>
<evidence type="ECO:0000256" key="1">
    <source>
        <dbReference type="SAM" id="MobiDB-lite"/>
    </source>
</evidence>
<dbReference type="Gene3D" id="2.40.128.630">
    <property type="match status" value="2"/>
</dbReference>
<reference evidence="3" key="1">
    <citation type="submission" date="2019-02" db="EMBL/GenBank/DDBJ databases">
        <title>Halonotius sp. a new haloarchaeum isolated from saline soil.</title>
        <authorList>
            <person name="Duran-Viseras A."/>
            <person name="Sanchez-Porro C."/>
            <person name="Ventosa A."/>
        </authorList>
    </citation>
    <scope>NUCLEOTIDE SEQUENCE</scope>
    <source>
        <strain evidence="3">F15B</strain>
    </source>
</reference>
<keyword evidence="4" id="KW-1185">Reference proteome</keyword>
<dbReference type="Proteomes" id="UP000705823">
    <property type="component" value="Unassembled WGS sequence"/>
</dbReference>
<dbReference type="InterPro" id="IPR018391">
    <property type="entry name" value="PQQ_b-propeller_rpt"/>
</dbReference>
<dbReference type="PROSITE" id="PS51318">
    <property type="entry name" value="TAT"/>
    <property type="match status" value="1"/>
</dbReference>
<dbReference type="Pfam" id="PF13360">
    <property type="entry name" value="PQQ_2"/>
    <property type="match status" value="1"/>
</dbReference>
<feature type="domain" description="Pyrrolo-quinoline quinone repeat" evidence="2">
    <location>
        <begin position="153"/>
        <end position="365"/>
    </location>
</feature>
<dbReference type="EMBL" id="RKLU01000003">
    <property type="protein sequence ID" value="TQQ80968.1"/>
    <property type="molecule type" value="Genomic_DNA"/>
</dbReference>
<dbReference type="PANTHER" id="PTHR34512:SF30">
    <property type="entry name" value="OUTER MEMBRANE PROTEIN ASSEMBLY FACTOR BAMB"/>
    <property type="match status" value="1"/>
</dbReference>
<gene>
    <name evidence="3" type="ORF">EGH24_07375</name>
</gene>
<dbReference type="RefSeq" id="WP_142979530.1">
    <property type="nucleotide sequence ID" value="NZ_RKLU01000003.1"/>
</dbReference>
<dbReference type="OrthoDB" id="8638at2157"/>
<protein>
    <recommendedName>
        <fullName evidence="2">Pyrrolo-quinoline quinone repeat domain-containing protein</fullName>
    </recommendedName>
</protein>
<sequence length="469" mass="49202">MTDDRSETTGHGPLVSRRTALRTTAAVGFAATVGVTPAAAQSSSGDVEWDFSTGGTVNSSPTIVDSFVYVGSDDGSVYSLNASNAYGRWKFGTDGPVRSSPLVVDGIVFVGSNDNNLYAIDAESGEEEWSFETGGSIVSSPVVVDKTAFVGSRDGKVYAIDAESGRQSWTYETGGQVDGSPVVVNGTVFIGSYDNMLYALDAESGEEVWTFETGGEIQTSPTVANEMVYVSSEDANVYAVDIESGEEQWSEGLYRNGGLTAPTVAEGAYSRDTLFVADTVRVHGLNAAVGGSRWSTRFDGSDPVAPTVMNDHVFAGDDNTVALDAENGEKLWETSDGITSAPTGADDTVFLGSDDTVYSLISGTGGSSEDSRVTLGTLGHHDGWQYADQTLEIDTSPPEPEQEETTESDDGNETDTDGNETADQSDDEETESAETGSNAPGFGISTTVAALSGASYVLKRRFGADTDNQ</sequence>